<proteinExistence type="predicted"/>
<dbReference type="InterPro" id="IPR052243">
    <property type="entry name" value="Mito_inner_membrane_organizer"/>
</dbReference>
<dbReference type="Pfam" id="PF22774">
    <property type="entry name" value="DNAJC11_beta-barrel"/>
    <property type="match status" value="1"/>
</dbReference>
<evidence type="ECO:0000313" key="7">
    <source>
        <dbReference type="Proteomes" id="UP000054845"/>
    </source>
</evidence>
<evidence type="ECO:0000256" key="1">
    <source>
        <dbReference type="ARBA" id="ARBA00004370"/>
    </source>
</evidence>
<dbReference type="Proteomes" id="UP000054845">
    <property type="component" value="Unassembled WGS sequence"/>
</dbReference>
<dbReference type="SMART" id="SM00271">
    <property type="entry name" value="DnaJ"/>
    <property type="match status" value="1"/>
</dbReference>
<dbReference type="InterPro" id="IPR024586">
    <property type="entry name" value="DnaJ-like_C11_C"/>
</dbReference>
<evidence type="ECO:0000259" key="5">
    <source>
        <dbReference type="PROSITE" id="PS50076"/>
    </source>
</evidence>
<evidence type="ECO:0000256" key="2">
    <source>
        <dbReference type="ARBA" id="ARBA00023136"/>
    </source>
</evidence>
<evidence type="ECO:0000256" key="4">
    <source>
        <dbReference type="SAM" id="Coils"/>
    </source>
</evidence>
<dbReference type="Pfam" id="PF11875">
    <property type="entry name" value="DnaJ-like_C11_C"/>
    <property type="match status" value="1"/>
</dbReference>
<keyword evidence="3" id="KW-0143">Chaperone</keyword>
<organism evidence="6 7">
    <name type="scientific">Ceraceosorus bombacis</name>
    <dbReference type="NCBI Taxonomy" id="401625"/>
    <lineage>
        <taxon>Eukaryota</taxon>
        <taxon>Fungi</taxon>
        <taxon>Dikarya</taxon>
        <taxon>Basidiomycota</taxon>
        <taxon>Ustilaginomycotina</taxon>
        <taxon>Exobasidiomycetes</taxon>
        <taxon>Ceraceosorales</taxon>
        <taxon>Ceraceosoraceae</taxon>
        <taxon>Ceraceosorus</taxon>
    </lineage>
</organism>
<dbReference type="AlphaFoldDB" id="A0A0P1BTG9"/>
<reference evidence="6 7" key="1">
    <citation type="submission" date="2014-09" db="EMBL/GenBank/DDBJ databases">
        <authorList>
            <person name="Magalhaes I.L.F."/>
            <person name="Oliveira U."/>
            <person name="Santos F.R."/>
            <person name="Vidigal T.H.D.A."/>
            <person name="Brescovit A.D."/>
            <person name="Santos A.J."/>
        </authorList>
    </citation>
    <scope>NUCLEOTIDE SEQUENCE [LARGE SCALE GENOMIC DNA]</scope>
</reference>
<keyword evidence="7" id="KW-1185">Reference proteome</keyword>
<keyword evidence="4" id="KW-0175">Coiled coil</keyword>
<accession>A0A0P1BTG9</accession>
<feature type="domain" description="J" evidence="5">
    <location>
        <begin position="1"/>
        <end position="64"/>
    </location>
</feature>
<protein>
    <submittedName>
        <fullName evidence="6">Molecular chaperone (DnaJ superfamily)</fullName>
    </submittedName>
</protein>
<dbReference type="GO" id="GO:0016020">
    <property type="term" value="C:membrane"/>
    <property type="evidence" value="ECO:0007669"/>
    <property type="project" value="UniProtKB-SubCell"/>
</dbReference>
<dbReference type="EMBL" id="CCYA01000389">
    <property type="protein sequence ID" value="CEH19611.1"/>
    <property type="molecule type" value="Genomic_DNA"/>
</dbReference>
<dbReference type="GO" id="GO:0042407">
    <property type="term" value="P:cristae formation"/>
    <property type="evidence" value="ECO:0007669"/>
    <property type="project" value="TreeGrafter"/>
</dbReference>
<dbReference type="InterPro" id="IPR055225">
    <property type="entry name" value="DNAJC11-like_beta-barrel"/>
</dbReference>
<dbReference type="InterPro" id="IPR001623">
    <property type="entry name" value="DnaJ_domain"/>
</dbReference>
<dbReference type="CDD" id="cd06257">
    <property type="entry name" value="DnaJ"/>
    <property type="match status" value="1"/>
</dbReference>
<dbReference type="OrthoDB" id="10250354at2759"/>
<evidence type="ECO:0000256" key="3">
    <source>
        <dbReference type="ARBA" id="ARBA00023186"/>
    </source>
</evidence>
<dbReference type="SUPFAM" id="SSF46565">
    <property type="entry name" value="Chaperone J-domain"/>
    <property type="match status" value="1"/>
</dbReference>
<dbReference type="InterPro" id="IPR018253">
    <property type="entry name" value="DnaJ_domain_CS"/>
</dbReference>
<sequence length="610" mass="67416">MLNVSRDASAEEIREAWRSMAVLLHPDKQPIALKSQAEARFRAVQRAYEVLSDEEKRAVYDHLGLRALGQSWALTTTRDNHAPDARQMRMELERAAMRKAAEDAEALVKSRGDFECRLDASTLFCHAGRVPRKLGSTGPLRLSERLNRVGCTQLVGRHGFEVPVGQNSRATLNAQMISRAGAGAGNLIGSIKTQWSPRLWSEFNCTALKPHVATAKAHWDLNQLSFFTFVATQQSLAAPPDLNVTYGQRLSSKSTLTGFTSFKLGHYVLPLTSWGAGVPLMQQEPPSITIGLTSQSAPDKGWTAQTTVSSLGPALSLSRGTRLALLGGARIKSGISIGAAQGVDVSLFAERRVTESTKLMLGLSAGIPRPGLTLRIRVSRLGQKLSVPVLISPEFRSDLALGFLIIPAAALLALEHFYLKPSKRSRITNRLRELRGRNKLLIRERLEAAKEARLVLNNSARLKARRAWDSNGLLVLSALYGRKEHFGRALGEAEEEEVLLGAQQVASRDLEEVYREAWQGTHVVGAQEIEEEEEEGVDVWDVRIPLQALAHRDQITIHGGRAKSSLLGFFDPCMGERKHLLVRYLFRGRLHQVIINDVEQLTLPLRAHQV</sequence>
<comment type="subcellular location">
    <subcellularLocation>
        <location evidence="1">Membrane</location>
    </subcellularLocation>
</comment>
<dbReference type="GO" id="GO:0005739">
    <property type="term" value="C:mitochondrion"/>
    <property type="evidence" value="ECO:0007669"/>
    <property type="project" value="GOC"/>
</dbReference>
<keyword evidence="2" id="KW-0472">Membrane</keyword>
<dbReference type="STRING" id="401625.A0A0P1BTG9"/>
<dbReference type="PRINTS" id="PR00625">
    <property type="entry name" value="JDOMAIN"/>
</dbReference>
<feature type="coiled-coil region" evidence="4">
    <location>
        <begin position="424"/>
        <end position="451"/>
    </location>
</feature>
<dbReference type="InterPro" id="IPR036869">
    <property type="entry name" value="J_dom_sf"/>
</dbReference>
<dbReference type="PANTHER" id="PTHR44157">
    <property type="entry name" value="DNAJ HOMOLOG SUBFAMILY C MEMBER 11"/>
    <property type="match status" value="1"/>
</dbReference>
<evidence type="ECO:0000313" key="6">
    <source>
        <dbReference type="EMBL" id="CEH19611.1"/>
    </source>
</evidence>
<dbReference type="Gene3D" id="1.10.287.110">
    <property type="entry name" value="DnaJ domain"/>
    <property type="match status" value="1"/>
</dbReference>
<dbReference type="PANTHER" id="PTHR44157:SF1">
    <property type="entry name" value="DNAJ HOMOLOG SUBFAMILY C MEMBER 11"/>
    <property type="match status" value="1"/>
</dbReference>
<dbReference type="PROSITE" id="PS50076">
    <property type="entry name" value="DNAJ_2"/>
    <property type="match status" value="1"/>
</dbReference>
<name>A0A0P1BTG9_9BASI</name>
<dbReference type="Pfam" id="PF00226">
    <property type="entry name" value="DnaJ"/>
    <property type="match status" value="1"/>
</dbReference>
<dbReference type="PROSITE" id="PS00636">
    <property type="entry name" value="DNAJ_1"/>
    <property type="match status" value="1"/>
</dbReference>